<keyword evidence="1" id="KW-0812">Transmembrane</keyword>
<reference evidence="2" key="1">
    <citation type="submission" date="2021-01" db="EMBL/GenBank/DDBJ databases">
        <authorList>
            <consortium name="Genoscope - CEA"/>
            <person name="William W."/>
        </authorList>
    </citation>
    <scope>NUCLEOTIDE SEQUENCE</scope>
</reference>
<protein>
    <submittedName>
        <fullName evidence="2">Uncharacterized protein</fullName>
    </submittedName>
</protein>
<accession>A0A8S1UIV8</accession>
<organism evidence="2 3">
    <name type="scientific">Paramecium octaurelia</name>
    <dbReference type="NCBI Taxonomy" id="43137"/>
    <lineage>
        <taxon>Eukaryota</taxon>
        <taxon>Sar</taxon>
        <taxon>Alveolata</taxon>
        <taxon>Ciliophora</taxon>
        <taxon>Intramacronucleata</taxon>
        <taxon>Oligohymenophorea</taxon>
        <taxon>Peniculida</taxon>
        <taxon>Parameciidae</taxon>
        <taxon>Paramecium</taxon>
    </lineage>
</organism>
<evidence type="ECO:0000256" key="1">
    <source>
        <dbReference type="SAM" id="Phobius"/>
    </source>
</evidence>
<dbReference type="OrthoDB" id="310176at2759"/>
<keyword evidence="1" id="KW-1133">Transmembrane helix</keyword>
<dbReference type="AlphaFoldDB" id="A0A8S1UIV8"/>
<sequence>MNDNYILLYGGVSGCFSEIVGNLSNFWQYTGHYHSANPFLCSSGLFKDWDQKMNFIQNRFLNKHEFKRLIKQLLHDVKWNSLTWCLRFYIKERSYRNIVKENSNGIQPVRYFTNKQVYFCILLYLVALLNFAAHLYFQYGTFLGVNNFLVSNKSLLEQYNLEHYLGYNDEVGLKKNAINLNLLIAQFSSIMACFSDSLFYYFINSSSRFYFFYGERILVSKNGVALFLFDWLSSKNEQE</sequence>
<dbReference type="EMBL" id="CAJJDP010000043">
    <property type="protein sequence ID" value="CAD8163679.1"/>
    <property type="molecule type" value="Genomic_DNA"/>
</dbReference>
<gene>
    <name evidence="2" type="ORF">POCTA_138.1.T0430299</name>
</gene>
<keyword evidence="1" id="KW-0472">Membrane</keyword>
<keyword evidence="3" id="KW-1185">Reference proteome</keyword>
<dbReference type="OMA" id="NCYMMES"/>
<feature type="transmembrane region" description="Helical" evidence="1">
    <location>
        <begin position="183"/>
        <end position="203"/>
    </location>
</feature>
<evidence type="ECO:0000313" key="2">
    <source>
        <dbReference type="EMBL" id="CAD8163679.1"/>
    </source>
</evidence>
<evidence type="ECO:0000313" key="3">
    <source>
        <dbReference type="Proteomes" id="UP000683925"/>
    </source>
</evidence>
<proteinExistence type="predicted"/>
<dbReference type="Proteomes" id="UP000683925">
    <property type="component" value="Unassembled WGS sequence"/>
</dbReference>
<name>A0A8S1UIV8_PAROT</name>
<comment type="caution">
    <text evidence="2">The sequence shown here is derived from an EMBL/GenBank/DDBJ whole genome shotgun (WGS) entry which is preliminary data.</text>
</comment>
<feature type="transmembrane region" description="Helical" evidence="1">
    <location>
        <begin position="117"/>
        <end position="137"/>
    </location>
</feature>